<name>A0ABR8ID63_9NOSO</name>
<protein>
    <submittedName>
        <fullName evidence="1">Uncharacterized protein</fullName>
    </submittedName>
</protein>
<accession>A0ABR8ID63</accession>
<sequence length="117" mass="13392">MFYNDKNKKLEIIEIKSGIRPLDIAINIFNWPNYFLINLFNNLVDKINSPGNLSQDDSENIIKIIEEGRKQKVSEMEIEMSRDVATGVSINGLEGVDVTIGCKGNTKYVMKVKYKYD</sequence>
<reference evidence="1 2" key="1">
    <citation type="journal article" date="2020" name="ISME J.">
        <title>Comparative genomics reveals insights into cyanobacterial evolution and habitat adaptation.</title>
        <authorList>
            <person name="Chen M.Y."/>
            <person name="Teng W.K."/>
            <person name="Zhao L."/>
            <person name="Hu C.X."/>
            <person name="Zhou Y.K."/>
            <person name="Han B.P."/>
            <person name="Song L.R."/>
            <person name="Shu W.S."/>
        </authorList>
    </citation>
    <scope>NUCLEOTIDE SEQUENCE [LARGE SCALE GENOMIC DNA]</scope>
    <source>
        <strain evidence="1 2">FACHB-393</strain>
    </source>
</reference>
<dbReference type="Proteomes" id="UP000643580">
    <property type="component" value="Unassembled WGS sequence"/>
</dbReference>
<organism evidence="1 2">
    <name type="scientific">Nostoc foliaceum FACHB-393</name>
    <dbReference type="NCBI Taxonomy" id="2692915"/>
    <lineage>
        <taxon>Bacteria</taxon>
        <taxon>Bacillati</taxon>
        <taxon>Cyanobacteriota</taxon>
        <taxon>Cyanophyceae</taxon>
        <taxon>Nostocales</taxon>
        <taxon>Nostocaceae</taxon>
        <taxon>Nostoc</taxon>
        <taxon>Nostoc foliaceum</taxon>
    </lineage>
</organism>
<keyword evidence="2" id="KW-1185">Reference proteome</keyword>
<dbReference type="EMBL" id="JACJTD010000038">
    <property type="protein sequence ID" value="MBD2649505.1"/>
    <property type="molecule type" value="Genomic_DNA"/>
</dbReference>
<evidence type="ECO:0000313" key="1">
    <source>
        <dbReference type="EMBL" id="MBD2649505.1"/>
    </source>
</evidence>
<proteinExistence type="predicted"/>
<evidence type="ECO:0000313" key="2">
    <source>
        <dbReference type="Proteomes" id="UP000643580"/>
    </source>
</evidence>
<gene>
    <name evidence="1" type="ORF">H6G92_25395</name>
</gene>
<comment type="caution">
    <text evidence="1">The sequence shown here is derived from an EMBL/GenBank/DDBJ whole genome shotgun (WGS) entry which is preliminary data.</text>
</comment>